<evidence type="ECO:0000259" key="2">
    <source>
        <dbReference type="Pfam" id="PF14238"/>
    </source>
</evidence>
<name>A0ABZ0QRX9_9FIRM</name>
<feature type="domain" description="DUF4340" evidence="2">
    <location>
        <begin position="110"/>
        <end position="303"/>
    </location>
</feature>
<protein>
    <submittedName>
        <fullName evidence="3">DUF4340 domain-containing protein</fullName>
    </submittedName>
</protein>
<sequence length="395" mass="42978">MSAPGRRRRRNPASQAFLGLFLLLVAAGLAVYAWATRGDQPQSEDEATDTVVWDAGDATVREIVIEGEHGRIVLRPGPPPELVASPDAPFGGQGPMAADTIGGLLSSRRWWMHEPGPYPLAEEYATTLVDGLRRLTAQRRVAEGVTGQALEQYGLHRPTVRVTVRFTGQDEARVLELGAESPVTGGGTYGRRAGQDAVYLLSPGLADTLKMAPDALRETMFVPFEDDRVQRVELEWDGARLVFVRQEGGTSWSMERDGRRVGTQDDSQLSELWFALHQWRAADFVSDQGDEPAVRARHGLDAPYGRIRLEFQAAPGQKAGPHLEIRVGGTADEGGRYVMTNEGPWIYRLDPDDLAYFEDQVLPRLREPATGGGQGQAGDAAQDEGGEGQGAPQGD</sequence>
<proteinExistence type="predicted"/>
<dbReference type="EMBL" id="CP132508">
    <property type="protein sequence ID" value="WPD19502.1"/>
    <property type="molecule type" value="Genomic_DNA"/>
</dbReference>
<accession>A0ABZ0QRX9</accession>
<evidence type="ECO:0000256" key="1">
    <source>
        <dbReference type="SAM" id="MobiDB-lite"/>
    </source>
</evidence>
<gene>
    <name evidence="3" type="ORF">Q5761_02195</name>
</gene>
<dbReference type="Pfam" id="PF14238">
    <property type="entry name" value="DUF4340"/>
    <property type="match status" value="1"/>
</dbReference>
<evidence type="ECO:0000313" key="4">
    <source>
        <dbReference type="Proteomes" id="UP001304683"/>
    </source>
</evidence>
<dbReference type="InterPro" id="IPR025641">
    <property type="entry name" value="DUF4340"/>
</dbReference>
<reference evidence="3 4" key="1">
    <citation type="submission" date="2023-08" db="EMBL/GenBank/DDBJ databases">
        <title>Genome sequence of Thermaerobacter compostii strain Ins1, a spore-forming filamentous bacterium isolated from a deep geothermal reservoir.</title>
        <authorList>
            <person name="Bregnard D."/>
            <person name="Gonzalez D."/>
            <person name="Junier P."/>
        </authorList>
    </citation>
    <scope>NUCLEOTIDE SEQUENCE [LARGE SCALE GENOMIC DNA]</scope>
    <source>
        <strain evidence="3 4">Ins1</strain>
    </source>
</reference>
<dbReference type="Proteomes" id="UP001304683">
    <property type="component" value="Chromosome"/>
</dbReference>
<dbReference type="RefSeq" id="WP_318751018.1">
    <property type="nucleotide sequence ID" value="NZ_CP132508.1"/>
</dbReference>
<feature type="region of interest" description="Disordered" evidence="1">
    <location>
        <begin position="365"/>
        <end position="395"/>
    </location>
</feature>
<keyword evidence="4" id="KW-1185">Reference proteome</keyword>
<organism evidence="3 4">
    <name type="scientific">Thermaerobacter composti</name>
    <dbReference type="NCBI Taxonomy" id="554949"/>
    <lineage>
        <taxon>Bacteria</taxon>
        <taxon>Bacillati</taxon>
        <taxon>Bacillota</taxon>
        <taxon>Clostridia</taxon>
        <taxon>Eubacteriales</taxon>
        <taxon>Clostridiales Family XVII. Incertae Sedis</taxon>
        <taxon>Thermaerobacter</taxon>
    </lineage>
</organism>
<evidence type="ECO:0000313" key="3">
    <source>
        <dbReference type="EMBL" id="WPD19502.1"/>
    </source>
</evidence>